<keyword evidence="1" id="KW-0805">Transcription regulation</keyword>
<organism evidence="5 6">
    <name type="scientific">Lapidilactobacillus mulanensis</name>
    <dbReference type="NCBI Taxonomy" id="2485999"/>
    <lineage>
        <taxon>Bacteria</taxon>
        <taxon>Bacillati</taxon>
        <taxon>Bacillota</taxon>
        <taxon>Bacilli</taxon>
        <taxon>Lactobacillales</taxon>
        <taxon>Lactobacillaceae</taxon>
        <taxon>Lapidilactobacillus</taxon>
    </lineage>
</organism>
<evidence type="ECO:0000313" key="5">
    <source>
        <dbReference type="EMBL" id="MFD1465633.1"/>
    </source>
</evidence>
<accession>A0ABW4DP96</accession>
<dbReference type="InterPro" id="IPR036390">
    <property type="entry name" value="WH_DNA-bd_sf"/>
</dbReference>
<sequence>MAQPENYQDEAYARIKKMIITLELRPGQRITTKELQTKLAIGTTPVREAIIRLRREGLFLVIPQSGTYVSKINLDEVYQARYVRENLESLIFQDAAKVITPAQIAELEQNLQLQAIYLQAKNYDQFFSLDEQFHEYFYEISNKKFVWNWLQLLNAQFNRFRYLRLEISGLNWNEIYTQHQALIEALKENDPKALKKMVKSHLHLVDSDVKVVLEAVPEYFEPETTTH</sequence>
<dbReference type="EMBL" id="JBHTOF010000068">
    <property type="protein sequence ID" value="MFD1465633.1"/>
    <property type="molecule type" value="Genomic_DNA"/>
</dbReference>
<dbReference type="InterPro" id="IPR011711">
    <property type="entry name" value="GntR_C"/>
</dbReference>
<evidence type="ECO:0000313" key="6">
    <source>
        <dbReference type="Proteomes" id="UP001597244"/>
    </source>
</evidence>
<dbReference type="Gene3D" id="1.20.120.530">
    <property type="entry name" value="GntR ligand-binding domain-like"/>
    <property type="match status" value="1"/>
</dbReference>
<dbReference type="PANTHER" id="PTHR43537:SF51">
    <property type="entry name" value="HTH-TYPE TRANSCRIPTIONAL REGULATOR LGOR-RELATED"/>
    <property type="match status" value="1"/>
</dbReference>
<comment type="caution">
    <text evidence="5">The sequence shown here is derived from an EMBL/GenBank/DDBJ whole genome shotgun (WGS) entry which is preliminary data.</text>
</comment>
<feature type="domain" description="HTH gntR-type" evidence="4">
    <location>
        <begin position="5"/>
        <end position="72"/>
    </location>
</feature>
<dbReference type="PROSITE" id="PS50949">
    <property type="entry name" value="HTH_GNTR"/>
    <property type="match status" value="1"/>
</dbReference>
<keyword evidence="6" id="KW-1185">Reference proteome</keyword>
<dbReference type="SUPFAM" id="SSF48008">
    <property type="entry name" value="GntR ligand-binding domain-like"/>
    <property type="match status" value="1"/>
</dbReference>
<name>A0ABW4DP96_9LACO</name>
<keyword evidence="3" id="KW-0804">Transcription</keyword>
<evidence type="ECO:0000259" key="4">
    <source>
        <dbReference type="PROSITE" id="PS50949"/>
    </source>
</evidence>
<dbReference type="SMART" id="SM00895">
    <property type="entry name" value="FCD"/>
    <property type="match status" value="1"/>
</dbReference>
<evidence type="ECO:0000256" key="1">
    <source>
        <dbReference type="ARBA" id="ARBA00023015"/>
    </source>
</evidence>
<dbReference type="InterPro" id="IPR008920">
    <property type="entry name" value="TF_FadR/GntR_C"/>
</dbReference>
<proteinExistence type="predicted"/>
<dbReference type="Pfam" id="PF07729">
    <property type="entry name" value="FCD"/>
    <property type="match status" value="1"/>
</dbReference>
<keyword evidence="2" id="KW-0238">DNA-binding</keyword>
<dbReference type="SMART" id="SM00345">
    <property type="entry name" value="HTH_GNTR"/>
    <property type="match status" value="1"/>
</dbReference>
<reference evidence="6" key="1">
    <citation type="journal article" date="2019" name="Int. J. Syst. Evol. Microbiol.">
        <title>The Global Catalogue of Microorganisms (GCM) 10K type strain sequencing project: providing services to taxonomists for standard genome sequencing and annotation.</title>
        <authorList>
            <consortium name="The Broad Institute Genomics Platform"/>
            <consortium name="The Broad Institute Genome Sequencing Center for Infectious Disease"/>
            <person name="Wu L."/>
            <person name="Ma J."/>
        </authorList>
    </citation>
    <scope>NUCLEOTIDE SEQUENCE [LARGE SCALE GENOMIC DNA]</scope>
    <source>
        <strain evidence="6">CCM 8951</strain>
    </source>
</reference>
<dbReference type="Proteomes" id="UP001597244">
    <property type="component" value="Unassembled WGS sequence"/>
</dbReference>
<dbReference type="RefSeq" id="WP_125576258.1">
    <property type="nucleotide sequence ID" value="NZ_JBHTOF010000068.1"/>
</dbReference>
<protein>
    <submittedName>
        <fullName evidence="5">GntR family transcriptional regulator</fullName>
    </submittedName>
</protein>
<dbReference type="CDD" id="cd07377">
    <property type="entry name" value="WHTH_GntR"/>
    <property type="match status" value="1"/>
</dbReference>
<dbReference type="PANTHER" id="PTHR43537">
    <property type="entry name" value="TRANSCRIPTIONAL REGULATOR, GNTR FAMILY"/>
    <property type="match status" value="1"/>
</dbReference>
<dbReference type="InterPro" id="IPR000524">
    <property type="entry name" value="Tscrpt_reg_HTH_GntR"/>
</dbReference>
<dbReference type="Pfam" id="PF00392">
    <property type="entry name" value="GntR"/>
    <property type="match status" value="1"/>
</dbReference>
<evidence type="ECO:0000256" key="3">
    <source>
        <dbReference type="ARBA" id="ARBA00023163"/>
    </source>
</evidence>
<dbReference type="SUPFAM" id="SSF46785">
    <property type="entry name" value="Winged helix' DNA-binding domain"/>
    <property type="match status" value="1"/>
</dbReference>
<evidence type="ECO:0000256" key="2">
    <source>
        <dbReference type="ARBA" id="ARBA00023125"/>
    </source>
</evidence>
<gene>
    <name evidence="5" type="ORF">ACFQ4L_06010</name>
</gene>
<dbReference type="InterPro" id="IPR036388">
    <property type="entry name" value="WH-like_DNA-bd_sf"/>
</dbReference>
<dbReference type="Gene3D" id="1.10.10.10">
    <property type="entry name" value="Winged helix-like DNA-binding domain superfamily/Winged helix DNA-binding domain"/>
    <property type="match status" value="1"/>
</dbReference>